<dbReference type="Pfam" id="PF00078">
    <property type="entry name" value="RVT_1"/>
    <property type="match status" value="1"/>
</dbReference>
<dbReference type="Gene3D" id="2.40.70.10">
    <property type="entry name" value="Acid Proteases"/>
    <property type="match status" value="1"/>
</dbReference>
<dbReference type="InterPro" id="IPR043502">
    <property type="entry name" value="DNA/RNA_pol_sf"/>
</dbReference>
<name>A0ABQ8MIY1_LABRO</name>
<dbReference type="Gene3D" id="3.30.70.270">
    <property type="match status" value="1"/>
</dbReference>
<gene>
    <name evidence="4" type="ORF">H4Q32_001054</name>
</gene>
<dbReference type="InterPro" id="IPR043128">
    <property type="entry name" value="Rev_trsase/Diguanyl_cyclase"/>
</dbReference>
<dbReference type="Proteomes" id="UP000830375">
    <property type="component" value="Unassembled WGS sequence"/>
</dbReference>
<reference evidence="4 5" key="1">
    <citation type="submission" date="2022-01" db="EMBL/GenBank/DDBJ databases">
        <title>A high-quality chromosome-level genome assembly of rohu carp, Labeo rohita.</title>
        <authorList>
            <person name="Arick M.A. II"/>
            <person name="Hsu C.-Y."/>
            <person name="Magbanua Z."/>
            <person name="Pechanova O."/>
            <person name="Grover C."/>
            <person name="Miller E."/>
            <person name="Thrash A."/>
            <person name="Ezzel L."/>
            <person name="Alam S."/>
            <person name="Benzie J."/>
            <person name="Hamilton M."/>
            <person name="Karsi A."/>
            <person name="Lawrence M.L."/>
            <person name="Peterson D.G."/>
        </authorList>
    </citation>
    <scope>NUCLEOTIDE SEQUENCE [LARGE SCALE GENOMIC DNA]</scope>
    <source>
        <strain evidence="5">BAU-BD-2019</strain>
        <tissue evidence="4">Blood</tissue>
    </source>
</reference>
<organism evidence="4 5">
    <name type="scientific">Labeo rohita</name>
    <name type="common">Indian major carp</name>
    <name type="synonym">Cyprinus rohita</name>
    <dbReference type="NCBI Taxonomy" id="84645"/>
    <lineage>
        <taxon>Eukaryota</taxon>
        <taxon>Metazoa</taxon>
        <taxon>Chordata</taxon>
        <taxon>Craniata</taxon>
        <taxon>Vertebrata</taxon>
        <taxon>Euteleostomi</taxon>
        <taxon>Actinopterygii</taxon>
        <taxon>Neopterygii</taxon>
        <taxon>Teleostei</taxon>
        <taxon>Ostariophysi</taxon>
        <taxon>Cypriniformes</taxon>
        <taxon>Cyprinidae</taxon>
        <taxon>Labeoninae</taxon>
        <taxon>Labeonini</taxon>
        <taxon>Labeo</taxon>
    </lineage>
</organism>
<dbReference type="EMBL" id="JACTAM010000007">
    <property type="protein sequence ID" value="KAI2662247.1"/>
    <property type="molecule type" value="Genomic_DNA"/>
</dbReference>
<dbReference type="PANTHER" id="PTHR24559">
    <property type="entry name" value="TRANSPOSON TY3-I GAG-POL POLYPROTEIN"/>
    <property type="match status" value="1"/>
</dbReference>
<dbReference type="PANTHER" id="PTHR24559:SF440">
    <property type="entry name" value="RIBONUCLEASE H"/>
    <property type="match status" value="1"/>
</dbReference>
<evidence type="ECO:0000313" key="5">
    <source>
        <dbReference type="Proteomes" id="UP000830375"/>
    </source>
</evidence>
<accession>A0ABQ8MIY1</accession>
<dbReference type="SUPFAM" id="SSF56672">
    <property type="entry name" value="DNA/RNA polymerases"/>
    <property type="match status" value="1"/>
</dbReference>
<evidence type="ECO:0000256" key="1">
    <source>
        <dbReference type="ARBA" id="ARBA00010879"/>
    </source>
</evidence>
<protein>
    <recommendedName>
        <fullName evidence="2">ribonuclease H</fullName>
        <ecNumber evidence="2">3.1.26.4</ecNumber>
    </recommendedName>
</protein>
<feature type="domain" description="Reverse transcriptase" evidence="3">
    <location>
        <begin position="258"/>
        <end position="334"/>
    </location>
</feature>
<dbReference type="Gene3D" id="3.10.10.10">
    <property type="entry name" value="HIV Type 1 Reverse Transcriptase, subunit A, domain 1"/>
    <property type="match status" value="1"/>
</dbReference>
<evidence type="ECO:0000313" key="4">
    <source>
        <dbReference type="EMBL" id="KAI2662247.1"/>
    </source>
</evidence>
<evidence type="ECO:0000256" key="2">
    <source>
        <dbReference type="ARBA" id="ARBA00012180"/>
    </source>
</evidence>
<keyword evidence="5" id="KW-1185">Reference proteome</keyword>
<dbReference type="EC" id="3.1.26.4" evidence="2"/>
<dbReference type="InterPro" id="IPR021109">
    <property type="entry name" value="Peptidase_aspartic_dom_sf"/>
</dbReference>
<dbReference type="InterPro" id="IPR000477">
    <property type="entry name" value="RT_dom"/>
</dbReference>
<comment type="caution">
    <text evidence="4">The sequence shown here is derived from an EMBL/GenBank/DDBJ whole genome shotgun (WGS) entry which is preliminary data.</text>
</comment>
<dbReference type="InterPro" id="IPR053134">
    <property type="entry name" value="RNA-dir_DNA_polymerase"/>
</dbReference>
<evidence type="ECO:0000259" key="3">
    <source>
        <dbReference type="Pfam" id="PF00078"/>
    </source>
</evidence>
<proteinExistence type="inferred from homology"/>
<sequence>MELPPTAAASPEPAPPVPEPMIMENYHLSRAERARRVANSLCLYCSSQDHLLRPAVTRKTIYQITNIQGKPLGKGLVRNRTPELVLDIGCLYSERIPLLVLEEANVDIVLGRPWLTRHDPLIDWRSGEICKWSPRCYQECLKELPKPVIATTHLPICSTSVESHNSSQTLSIPPEYQVFQDVFSKVAATHLSPHRPWDCAIDLLPGGKLPKGRVYPLSILERATMEEYIQEALQQGFIRPSTSPAASSFFFIAKKDGALNEQTVKFAYPLPLVPAALEELRGARIFSKLDLRSAYNLIRIRRGDEWKTAFITPTGHYEYRVMPYGLSNSPIIATMSPRYSSVSGNTTST</sequence>
<comment type="similarity">
    <text evidence="1">Belongs to the beta type-B retroviral polymerase family. HERV class-II K(HML-2) pol subfamily.</text>
</comment>
<dbReference type="CDD" id="cd01647">
    <property type="entry name" value="RT_LTR"/>
    <property type="match status" value="1"/>
</dbReference>